<proteinExistence type="predicted"/>
<dbReference type="RefSeq" id="WP_015650069.1">
    <property type="nucleotide sequence ID" value="NC_020506.1"/>
</dbReference>
<dbReference type="HOGENOM" id="CLU_1438870_0_0_11"/>
<evidence type="ECO:0000313" key="3">
    <source>
        <dbReference type="Proteomes" id="UP000011760"/>
    </source>
</evidence>
<dbReference type="AlphaFoldDB" id="M1UIQ2"/>
<gene>
    <name evidence="2" type="ORF">H924_00780</name>
</gene>
<dbReference type="EMBL" id="CP004354">
    <property type="protein sequence ID" value="AGG65614.1"/>
    <property type="molecule type" value="Genomic_DNA"/>
</dbReference>
<sequence length="184" mass="19706">MNLKSASTLSFAAIFLLSAAACTPADRPSTLARQNTPIYTQQITHYGPGLYSLKLSEKQALTCAFSEPTAASPTRAECAATFPVTWKLIDETHAQAAKLIISQDTSGLLQVNASQKPLITVRMVPTEITGTAEIAGMRVLLKENEARFSIDSDKEHEVLITPDSYEAIQAADSQNGSTAMVSTT</sequence>
<name>M1UIQ2_9CORY</name>
<accession>M1UIQ2</accession>
<evidence type="ECO:0008006" key="4">
    <source>
        <dbReference type="Google" id="ProtNLM"/>
    </source>
</evidence>
<protein>
    <recommendedName>
        <fullName evidence="4">Secreted protein</fullName>
    </recommendedName>
</protein>
<keyword evidence="3" id="KW-1185">Reference proteome</keyword>
<feature type="chain" id="PRO_5004017931" description="Secreted protein" evidence="1">
    <location>
        <begin position="22"/>
        <end position="184"/>
    </location>
</feature>
<dbReference type="PROSITE" id="PS51257">
    <property type="entry name" value="PROKAR_LIPOPROTEIN"/>
    <property type="match status" value="1"/>
</dbReference>
<dbReference type="KEGG" id="ccn:H924_00780"/>
<organism evidence="2 3">
    <name type="scientific">Corynebacterium callunae DSM 20147</name>
    <dbReference type="NCBI Taxonomy" id="1121353"/>
    <lineage>
        <taxon>Bacteria</taxon>
        <taxon>Bacillati</taxon>
        <taxon>Actinomycetota</taxon>
        <taxon>Actinomycetes</taxon>
        <taxon>Mycobacteriales</taxon>
        <taxon>Corynebacteriaceae</taxon>
        <taxon>Corynebacterium</taxon>
    </lineage>
</organism>
<dbReference type="PATRIC" id="fig|1121353.3.peg.166"/>
<dbReference type="eggNOG" id="ENOG5031PVV">
    <property type="taxonomic scope" value="Bacteria"/>
</dbReference>
<feature type="signal peptide" evidence="1">
    <location>
        <begin position="1"/>
        <end position="21"/>
    </location>
</feature>
<evidence type="ECO:0000313" key="2">
    <source>
        <dbReference type="EMBL" id="AGG65614.1"/>
    </source>
</evidence>
<dbReference type="OrthoDB" id="4410795at2"/>
<dbReference type="STRING" id="1121353.H924_00780"/>
<dbReference type="Proteomes" id="UP000011760">
    <property type="component" value="Chromosome"/>
</dbReference>
<keyword evidence="1" id="KW-0732">Signal</keyword>
<reference evidence="2 3" key="1">
    <citation type="submission" date="2013-02" db="EMBL/GenBank/DDBJ databases">
        <title>The complete genome sequence of Corynebacterium callunae DSM 20147.</title>
        <authorList>
            <person name="Ruckert C."/>
            <person name="Albersmeier A."/>
            <person name="Kalinowski J."/>
        </authorList>
    </citation>
    <scope>NUCLEOTIDE SEQUENCE [LARGE SCALE GENOMIC DNA]</scope>
    <source>
        <strain evidence="2 3">DSM 20147</strain>
    </source>
</reference>
<evidence type="ECO:0000256" key="1">
    <source>
        <dbReference type="SAM" id="SignalP"/>
    </source>
</evidence>